<dbReference type="Proteomes" id="UP000758603">
    <property type="component" value="Unassembled WGS sequence"/>
</dbReference>
<dbReference type="PROSITE" id="PS50846">
    <property type="entry name" value="HMA_2"/>
    <property type="match status" value="1"/>
</dbReference>
<keyword evidence="7" id="KW-0067">ATP-binding</keyword>
<name>A0A9P8UU28_9PEZI</name>
<feature type="compositionally biased region" description="Basic and acidic residues" evidence="8">
    <location>
        <begin position="99"/>
        <end position="119"/>
    </location>
</feature>
<feature type="domain" description="HMA" evidence="9">
    <location>
        <begin position="175"/>
        <end position="242"/>
    </location>
</feature>
<keyword evidence="4" id="KW-1278">Translocase</keyword>
<dbReference type="InterPro" id="IPR044492">
    <property type="entry name" value="P_typ_ATPase_HD_dom"/>
</dbReference>
<comment type="caution">
    <text evidence="10">The sequence shown here is derived from an EMBL/GenBank/DDBJ whole genome shotgun (WGS) entry which is preliminary data.</text>
</comment>
<keyword evidence="6 7" id="KW-0472">Membrane</keyword>
<feature type="transmembrane region" description="Helical" evidence="7">
    <location>
        <begin position="352"/>
        <end position="370"/>
    </location>
</feature>
<feature type="transmembrane region" description="Helical" evidence="7">
    <location>
        <begin position="325"/>
        <end position="346"/>
    </location>
</feature>
<dbReference type="InterPro" id="IPR018303">
    <property type="entry name" value="ATPase_P-typ_P_site"/>
</dbReference>
<dbReference type="GO" id="GO:0005524">
    <property type="term" value="F:ATP binding"/>
    <property type="evidence" value="ECO:0007669"/>
    <property type="project" value="UniProtKB-UniRule"/>
</dbReference>
<dbReference type="InterPro" id="IPR023298">
    <property type="entry name" value="ATPase_P-typ_TM_dom_sf"/>
</dbReference>
<dbReference type="InterPro" id="IPR036412">
    <property type="entry name" value="HAD-like_sf"/>
</dbReference>
<dbReference type="GO" id="GO:0019829">
    <property type="term" value="F:ATPase-coupled monoatomic cation transmembrane transporter activity"/>
    <property type="evidence" value="ECO:0007669"/>
    <property type="project" value="InterPro"/>
</dbReference>
<dbReference type="Pfam" id="PF00122">
    <property type="entry name" value="E1-E2_ATPase"/>
    <property type="match status" value="1"/>
</dbReference>
<dbReference type="InterPro" id="IPR023214">
    <property type="entry name" value="HAD_sf"/>
</dbReference>
<dbReference type="CDD" id="cd00371">
    <property type="entry name" value="HMA"/>
    <property type="match status" value="1"/>
</dbReference>
<dbReference type="SUPFAM" id="SSF56784">
    <property type="entry name" value="HAD-like"/>
    <property type="match status" value="1"/>
</dbReference>
<keyword evidence="11" id="KW-1185">Reference proteome</keyword>
<feature type="transmembrane region" description="Helical" evidence="7">
    <location>
        <begin position="574"/>
        <end position="596"/>
    </location>
</feature>
<dbReference type="Gene3D" id="3.40.50.1000">
    <property type="entry name" value="HAD superfamily/HAD-like"/>
    <property type="match status" value="1"/>
</dbReference>
<feature type="transmembrane region" description="Helical" evidence="7">
    <location>
        <begin position="960"/>
        <end position="979"/>
    </location>
</feature>
<dbReference type="GeneID" id="70126422"/>
<dbReference type="EMBL" id="JAGPXC010000002">
    <property type="protein sequence ID" value="KAH6658087.1"/>
    <property type="molecule type" value="Genomic_DNA"/>
</dbReference>
<dbReference type="SFLD" id="SFLDS00003">
    <property type="entry name" value="Haloacid_Dehalogenase"/>
    <property type="match status" value="1"/>
</dbReference>
<dbReference type="RefSeq" id="XP_045962321.1">
    <property type="nucleotide sequence ID" value="XM_046097530.1"/>
</dbReference>
<keyword evidence="3 7" id="KW-0479">Metal-binding</keyword>
<keyword evidence="5 7" id="KW-1133">Transmembrane helix</keyword>
<evidence type="ECO:0000256" key="5">
    <source>
        <dbReference type="ARBA" id="ARBA00022989"/>
    </source>
</evidence>
<dbReference type="Pfam" id="PF24534">
    <property type="entry name" value="HMA_PCA1"/>
    <property type="match status" value="1"/>
</dbReference>
<dbReference type="NCBIfam" id="TIGR01494">
    <property type="entry name" value="ATPase_P-type"/>
    <property type="match status" value="1"/>
</dbReference>
<comment type="similarity">
    <text evidence="7">Belongs to the cation transport ATPase (P-type) (TC 3.A.3) family. Type IB subfamily.</text>
</comment>
<dbReference type="InterPro" id="IPR023299">
    <property type="entry name" value="ATPase_P-typ_cyto_dom_N"/>
</dbReference>
<dbReference type="InterPro" id="IPR006121">
    <property type="entry name" value="HMA_dom"/>
</dbReference>
<evidence type="ECO:0000256" key="1">
    <source>
        <dbReference type="ARBA" id="ARBA00004370"/>
    </source>
</evidence>
<dbReference type="PRINTS" id="PR00119">
    <property type="entry name" value="CATATPASE"/>
</dbReference>
<dbReference type="PROSITE" id="PS01229">
    <property type="entry name" value="COF_2"/>
    <property type="match status" value="1"/>
</dbReference>
<dbReference type="Pfam" id="PF00403">
    <property type="entry name" value="HMA"/>
    <property type="match status" value="1"/>
</dbReference>
<organism evidence="10 11">
    <name type="scientific">Truncatella angustata</name>
    <dbReference type="NCBI Taxonomy" id="152316"/>
    <lineage>
        <taxon>Eukaryota</taxon>
        <taxon>Fungi</taxon>
        <taxon>Dikarya</taxon>
        <taxon>Ascomycota</taxon>
        <taxon>Pezizomycotina</taxon>
        <taxon>Sordariomycetes</taxon>
        <taxon>Xylariomycetidae</taxon>
        <taxon>Amphisphaeriales</taxon>
        <taxon>Sporocadaceae</taxon>
        <taxon>Truncatella</taxon>
    </lineage>
</organism>
<sequence length="987" mass="105844">MPLKAKPSLEGPDIGPPCCDGKENPCCDATCIDRIVLRECGDDDNERNGTSTEETKKRRATIRHRYTERLDAIGCICRALISLGQETCCITKPRPSNPYEDKKPAARKKPLDKCCDKKSNTSIQRKSPYSSKDRCRAENSACEDACCERTQPVDVVPEGTTTTLKDPEKGLSAIEHVVLSLSGMTCTGCETKVQRVLGNIPAVDDLKTSLVMARTEFNLNTGIMSVEDVIKHLERTTEFKCQTISIQGSTIEVISQDAHNVLDQQLPFGVNQIQLVEKNVLRINFDSKVIGARALLDKGFIQPLKLAPLRVDPGLLAGDKHVRDLGYMTLFSCILTIPVLVLAWAPLPNHEMAYAISSLVLASVVQFLVAGPFYPKAIKALVFSRIIEMDLLIVLSTSAAYVFSVVSFGYLASGNPLSIGEFFETSTLLVSLIMVGRWVGALARQKAIKSISIRSLQPSLALLVTQDGTPINEVDTRLLQYGDVFCVLPEHRIPTDGIIIDGVSELDESMLTGESIPVGKAVGDRVVAGSINGSGKLVIRLTHLPDENTISTIAGMVDEAKLSKPKIQHLADQIAAYFVPVIIFLTVVTFVAWIAVGVHVRKQNGSEAAIQAITFAITVLIVSCPCAIGLAVPMVIVIGSGVAAERGIIFKSAESIEIAHKTTHVVFDKTGTLTAGRLTVSACYLYEEDNSQILYNMLGLVTSSKHPVSAAVARYLLEKGVRQAPVHGIKTITGKGVEGSVPGGEVIRGGNARWLGMEADPNVAMMLVQGYTVFCVVVGSRLCAVFGLSDSLRPDAALTVSELLKRGIHVSILSGDEHGAVKKAANELVLDIANVRSACSPVDKQEYIRSLLTSSLPSGKKPIVVFVGDGTNDAVALAQASIGVHMNSGTDVAKGAADVVLMRSSLKAVVNMIDVSRASVRRIKFNFAWAFVYNVMAVLLASGALVAANGGSGVRIPPEYAGLGELVSVLPVIGVALGLKWARLRNF</sequence>
<dbReference type="GO" id="GO:0046872">
    <property type="term" value="F:metal ion binding"/>
    <property type="evidence" value="ECO:0007669"/>
    <property type="project" value="UniProtKB-KW"/>
</dbReference>
<feature type="region of interest" description="Disordered" evidence="8">
    <location>
        <begin position="98"/>
        <end position="127"/>
    </location>
</feature>
<comment type="subcellular location">
    <subcellularLocation>
        <location evidence="1 7">Membrane</location>
    </subcellularLocation>
</comment>
<keyword evidence="2 7" id="KW-0812">Transmembrane</keyword>
<dbReference type="SFLD" id="SFLDF00027">
    <property type="entry name" value="p-type_atpase"/>
    <property type="match status" value="1"/>
</dbReference>
<dbReference type="OrthoDB" id="432719at2759"/>
<dbReference type="NCBIfam" id="TIGR01511">
    <property type="entry name" value="ATPase-IB1_Cu"/>
    <property type="match status" value="1"/>
</dbReference>
<evidence type="ECO:0000256" key="6">
    <source>
        <dbReference type="ARBA" id="ARBA00023136"/>
    </source>
</evidence>
<dbReference type="SUPFAM" id="SSF55008">
    <property type="entry name" value="HMA, heavy metal-associated domain"/>
    <property type="match status" value="1"/>
</dbReference>
<dbReference type="Gene3D" id="3.30.70.100">
    <property type="match status" value="1"/>
</dbReference>
<keyword evidence="7" id="KW-0547">Nucleotide-binding</keyword>
<feature type="transmembrane region" description="Helical" evidence="7">
    <location>
        <begin position="608"/>
        <end position="638"/>
    </location>
</feature>
<evidence type="ECO:0000256" key="4">
    <source>
        <dbReference type="ARBA" id="ARBA00022967"/>
    </source>
</evidence>
<evidence type="ECO:0000256" key="2">
    <source>
        <dbReference type="ARBA" id="ARBA00022692"/>
    </source>
</evidence>
<dbReference type="FunFam" id="2.70.150.10:FF:000002">
    <property type="entry name" value="Copper-transporting ATPase 1, putative"/>
    <property type="match status" value="1"/>
</dbReference>
<protein>
    <submittedName>
        <fullName evidence="10">E1-E2 ATPase-domain-containing protein</fullName>
    </submittedName>
</protein>
<feature type="transmembrane region" description="Helical" evidence="7">
    <location>
        <begin position="391"/>
        <end position="413"/>
    </location>
</feature>
<feature type="transmembrane region" description="Helical" evidence="7">
    <location>
        <begin position="425"/>
        <end position="443"/>
    </location>
</feature>
<dbReference type="InterPro" id="IPR001757">
    <property type="entry name" value="P_typ_ATPase"/>
</dbReference>
<dbReference type="GO" id="GO:0030003">
    <property type="term" value="P:intracellular monoatomic cation homeostasis"/>
    <property type="evidence" value="ECO:0007669"/>
    <property type="project" value="UniProtKB-ARBA"/>
</dbReference>
<dbReference type="SFLD" id="SFLDG00002">
    <property type="entry name" value="C1.7:_P-type_atpase_like"/>
    <property type="match status" value="1"/>
</dbReference>
<dbReference type="PRINTS" id="PR00120">
    <property type="entry name" value="HATPASE"/>
</dbReference>
<evidence type="ECO:0000256" key="7">
    <source>
        <dbReference type="RuleBase" id="RU362081"/>
    </source>
</evidence>
<evidence type="ECO:0000256" key="3">
    <source>
        <dbReference type="ARBA" id="ARBA00022723"/>
    </source>
</evidence>
<dbReference type="PANTHER" id="PTHR46594:SF4">
    <property type="entry name" value="P-TYPE CATION-TRANSPORTING ATPASE"/>
    <property type="match status" value="1"/>
</dbReference>
<dbReference type="InterPro" id="IPR036163">
    <property type="entry name" value="HMA_dom_sf"/>
</dbReference>
<dbReference type="NCBIfam" id="TIGR01525">
    <property type="entry name" value="ATPase-IB_hvy"/>
    <property type="match status" value="1"/>
</dbReference>
<dbReference type="Pfam" id="PF00702">
    <property type="entry name" value="Hydrolase"/>
    <property type="match status" value="1"/>
</dbReference>
<dbReference type="InterPro" id="IPR059000">
    <property type="entry name" value="ATPase_P-type_domA"/>
</dbReference>
<dbReference type="GO" id="GO:0016887">
    <property type="term" value="F:ATP hydrolysis activity"/>
    <property type="evidence" value="ECO:0007669"/>
    <property type="project" value="InterPro"/>
</dbReference>
<feature type="transmembrane region" description="Helical" evidence="7">
    <location>
        <begin position="927"/>
        <end position="948"/>
    </location>
</feature>
<reference evidence="10" key="1">
    <citation type="journal article" date="2021" name="Nat. Commun.">
        <title>Genetic determinants of endophytism in the Arabidopsis root mycobiome.</title>
        <authorList>
            <person name="Mesny F."/>
            <person name="Miyauchi S."/>
            <person name="Thiergart T."/>
            <person name="Pickel B."/>
            <person name="Atanasova L."/>
            <person name="Karlsson M."/>
            <person name="Huettel B."/>
            <person name="Barry K.W."/>
            <person name="Haridas S."/>
            <person name="Chen C."/>
            <person name="Bauer D."/>
            <person name="Andreopoulos W."/>
            <person name="Pangilinan J."/>
            <person name="LaButti K."/>
            <person name="Riley R."/>
            <person name="Lipzen A."/>
            <person name="Clum A."/>
            <person name="Drula E."/>
            <person name="Henrissat B."/>
            <person name="Kohler A."/>
            <person name="Grigoriev I.V."/>
            <person name="Martin F.M."/>
            <person name="Hacquard S."/>
        </authorList>
    </citation>
    <scope>NUCLEOTIDE SEQUENCE</scope>
    <source>
        <strain evidence="10">MPI-SDFR-AT-0073</strain>
    </source>
</reference>
<evidence type="ECO:0000313" key="11">
    <source>
        <dbReference type="Proteomes" id="UP000758603"/>
    </source>
</evidence>
<proteinExistence type="inferred from homology"/>
<dbReference type="InterPro" id="IPR008250">
    <property type="entry name" value="ATPase_P-typ_transduc_dom_A_sf"/>
</dbReference>
<dbReference type="Gene3D" id="2.70.150.10">
    <property type="entry name" value="Calcium-transporting ATPase, cytoplasmic transduction domain A"/>
    <property type="match status" value="1"/>
</dbReference>
<dbReference type="SUPFAM" id="SSF81653">
    <property type="entry name" value="Calcium ATPase, transduction domain A"/>
    <property type="match status" value="1"/>
</dbReference>
<gene>
    <name evidence="10" type="ORF">BKA67DRAFT_513063</name>
</gene>
<dbReference type="Gene3D" id="3.40.1110.10">
    <property type="entry name" value="Calcium-transporting ATPase, cytoplasmic domain N"/>
    <property type="match status" value="1"/>
</dbReference>
<dbReference type="AlphaFoldDB" id="A0A9P8UU28"/>
<dbReference type="GO" id="GO:0016020">
    <property type="term" value="C:membrane"/>
    <property type="evidence" value="ECO:0007669"/>
    <property type="project" value="UniProtKB-SubCell"/>
</dbReference>
<dbReference type="InterPro" id="IPR027256">
    <property type="entry name" value="P-typ_ATPase_IB"/>
</dbReference>
<dbReference type="InterPro" id="IPR056236">
    <property type="entry name" value="HMA_PCA1"/>
</dbReference>
<evidence type="ECO:0000259" key="9">
    <source>
        <dbReference type="PROSITE" id="PS50846"/>
    </source>
</evidence>
<evidence type="ECO:0000256" key="8">
    <source>
        <dbReference type="SAM" id="MobiDB-lite"/>
    </source>
</evidence>
<accession>A0A9P8UU28</accession>
<dbReference type="PANTHER" id="PTHR46594">
    <property type="entry name" value="P-TYPE CATION-TRANSPORTING ATPASE"/>
    <property type="match status" value="1"/>
</dbReference>
<evidence type="ECO:0000313" key="10">
    <source>
        <dbReference type="EMBL" id="KAH6658087.1"/>
    </source>
</evidence>
<dbReference type="PROSITE" id="PS00154">
    <property type="entry name" value="ATPASE_E1_E2"/>
    <property type="match status" value="1"/>
</dbReference>
<dbReference type="SUPFAM" id="SSF81665">
    <property type="entry name" value="Calcium ATPase, transmembrane domain M"/>
    <property type="match status" value="1"/>
</dbReference>